<dbReference type="GO" id="GO:0034765">
    <property type="term" value="P:regulation of monoatomic ion transmembrane transport"/>
    <property type="evidence" value="ECO:0007669"/>
    <property type="project" value="TreeGrafter"/>
</dbReference>
<evidence type="ECO:0000256" key="10">
    <source>
        <dbReference type="ARBA" id="ARBA00023303"/>
    </source>
</evidence>
<dbReference type="Pfam" id="PF17655">
    <property type="entry name" value="IRK_C"/>
    <property type="match status" value="1"/>
</dbReference>
<dbReference type="FunFam" id="1.10.287.70:FF:000019">
    <property type="entry name" value="G protein-activated inward rectifier potassium channel 1"/>
    <property type="match status" value="1"/>
</dbReference>
<dbReference type="OrthoDB" id="273257at2759"/>
<sequence>MNEKQKASRHSTDNLDKMNVAASERRHTLLGDMEPVILRNGDCNVTMSSVKKQRSRYMMDMYTTIVDAQWRYTLLIFFSGFILCWLFFGFIWYVICRVHGDDLGEEEAPPVPCVENVRSFTGAFLYSLESQHTIGYGVRVITEECAAAVWTLCAQSIVGVFLQAFMAGVVFAKLTRSKARANTLLFSRKAVVCLRDNKLVLMVKVADLRKSLIVGATVKARLIRSRTTQEGELIQFHMSKVKVGSDDFSEDLFFIWPVTIVHVIDEDSPFYDMDAASMLNEKFELVVYLEGTSESTGTTMQARYSYRNGDVLWGHRFQSAISYDPTALNYVICFEKFEKTVSVATPLISARNLDLLWQHGGSPPPLSGGEQLVIFDSAVFNPNNVVLNDVQEPLLPSLPPPLSLSSSEDSYGRENNNTEGSP</sequence>
<keyword evidence="8 11" id="KW-0406">Ion transport</keyword>
<dbReference type="InterPro" id="IPR041647">
    <property type="entry name" value="IRK_C"/>
</dbReference>
<evidence type="ECO:0000313" key="16">
    <source>
        <dbReference type="Proteomes" id="UP000694843"/>
    </source>
</evidence>
<dbReference type="Gene3D" id="1.10.287.70">
    <property type="match status" value="1"/>
</dbReference>
<feature type="compositionally biased region" description="Polar residues" evidence="12">
    <location>
        <begin position="413"/>
        <end position="422"/>
    </location>
</feature>
<keyword evidence="5 11" id="KW-0851">Voltage-gated channel</keyword>
<evidence type="ECO:0000256" key="3">
    <source>
        <dbReference type="ARBA" id="ARBA00022538"/>
    </source>
</evidence>
<evidence type="ECO:0000256" key="2">
    <source>
        <dbReference type="ARBA" id="ARBA00022448"/>
    </source>
</evidence>
<evidence type="ECO:0000256" key="1">
    <source>
        <dbReference type="ARBA" id="ARBA00004141"/>
    </source>
</evidence>
<name>A0A8B7P0B1_HYAAZ</name>
<feature type="domain" description="Potassium channel inwardly rectifying transmembrane" evidence="14">
    <location>
        <begin position="39"/>
        <end position="176"/>
    </location>
</feature>
<keyword evidence="3 11" id="KW-0633">Potassium transport</keyword>
<evidence type="ECO:0000256" key="9">
    <source>
        <dbReference type="ARBA" id="ARBA00023136"/>
    </source>
</evidence>
<reference evidence="17" key="1">
    <citation type="submission" date="2025-08" db="UniProtKB">
        <authorList>
            <consortium name="RefSeq"/>
        </authorList>
    </citation>
    <scope>IDENTIFICATION</scope>
</reference>
<keyword evidence="9 13" id="KW-0472">Membrane</keyword>
<accession>A0A8B7P0B1</accession>
<comment type="similarity">
    <text evidence="11">Belongs to the inward rectifier-type potassium channel (TC 1.A.2.1) family.</text>
</comment>
<evidence type="ECO:0000256" key="6">
    <source>
        <dbReference type="ARBA" id="ARBA00022958"/>
    </source>
</evidence>
<dbReference type="RefSeq" id="XP_018019405.1">
    <property type="nucleotide sequence ID" value="XM_018163916.2"/>
</dbReference>
<feature type="transmembrane region" description="Helical" evidence="13">
    <location>
        <begin position="72"/>
        <end position="95"/>
    </location>
</feature>
<gene>
    <name evidence="17" type="primary">LOC108675869</name>
</gene>
<dbReference type="KEGG" id="hazt:108675869"/>
<evidence type="ECO:0000256" key="4">
    <source>
        <dbReference type="ARBA" id="ARBA00022692"/>
    </source>
</evidence>
<dbReference type="PANTHER" id="PTHR11767:SF113">
    <property type="entry name" value="INWARDLY RECTIFYING POTASSIUM CHANNEL 2, ISOFORM D"/>
    <property type="match status" value="1"/>
</dbReference>
<dbReference type="PRINTS" id="PR01320">
    <property type="entry name" value="KIRCHANNEL"/>
</dbReference>
<dbReference type="GO" id="GO:1990573">
    <property type="term" value="P:potassium ion import across plasma membrane"/>
    <property type="evidence" value="ECO:0007669"/>
    <property type="project" value="TreeGrafter"/>
</dbReference>
<keyword evidence="16" id="KW-1185">Reference proteome</keyword>
<proteinExistence type="inferred from homology"/>
<dbReference type="PANTHER" id="PTHR11767">
    <property type="entry name" value="INWARD RECTIFIER POTASSIUM CHANNEL"/>
    <property type="match status" value="1"/>
</dbReference>
<dbReference type="SUPFAM" id="SSF81296">
    <property type="entry name" value="E set domains"/>
    <property type="match status" value="1"/>
</dbReference>
<dbReference type="SUPFAM" id="SSF81324">
    <property type="entry name" value="Voltage-gated potassium channels"/>
    <property type="match status" value="1"/>
</dbReference>
<keyword evidence="7 13" id="KW-1133">Transmembrane helix</keyword>
<feature type="domain" description="Inward rectifier potassium channel C-terminal" evidence="15">
    <location>
        <begin position="184"/>
        <end position="354"/>
    </location>
</feature>
<dbReference type="Proteomes" id="UP000694843">
    <property type="component" value="Unplaced"/>
</dbReference>
<evidence type="ECO:0000313" key="17">
    <source>
        <dbReference type="RefSeq" id="XP_018019405.1"/>
    </source>
</evidence>
<dbReference type="GO" id="GO:0034702">
    <property type="term" value="C:monoatomic ion channel complex"/>
    <property type="evidence" value="ECO:0007669"/>
    <property type="project" value="UniProtKB-KW"/>
</dbReference>
<dbReference type="InterPro" id="IPR014756">
    <property type="entry name" value="Ig_E-set"/>
</dbReference>
<feature type="region of interest" description="Disordered" evidence="12">
    <location>
        <begin position="398"/>
        <end position="422"/>
    </location>
</feature>
<keyword evidence="10 11" id="KW-0407">Ion channel</keyword>
<evidence type="ECO:0000259" key="15">
    <source>
        <dbReference type="Pfam" id="PF17655"/>
    </source>
</evidence>
<keyword evidence="4 11" id="KW-0812">Transmembrane</keyword>
<dbReference type="GO" id="GO:0005886">
    <property type="term" value="C:plasma membrane"/>
    <property type="evidence" value="ECO:0007669"/>
    <property type="project" value="TreeGrafter"/>
</dbReference>
<dbReference type="Pfam" id="PF01007">
    <property type="entry name" value="IRK"/>
    <property type="match status" value="1"/>
</dbReference>
<evidence type="ECO:0000256" key="11">
    <source>
        <dbReference type="RuleBase" id="RU003822"/>
    </source>
</evidence>
<dbReference type="InterPro" id="IPR013518">
    <property type="entry name" value="K_chnl_inward-rec_Kir_cyto"/>
</dbReference>
<evidence type="ECO:0000259" key="14">
    <source>
        <dbReference type="Pfam" id="PF01007"/>
    </source>
</evidence>
<organism evidence="16 17">
    <name type="scientific">Hyalella azteca</name>
    <name type="common">Amphipod</name>
    <dbReference type="NCBI Taxonomy" id="294128"/>
    <lineage>
        <taxon>Eukaryota</taxon>
        <taxon>Metazoa</taxon>
        <taxon>Ecdysozoa</taxon>
        <taxon>Arthropoda</taxon>
        <taxon>Crustacea</taxon>
        <taxon>Multicrustacea</taxon>
        <taxon>Malacostraca</taxon>
        <taxon>Eumalacostraca</taxon>
        <taxon>Peracarida</taxon>
        <taxon>Amphipoda</taxon>
        <taxon>Senticaudata</taxon>
        <taxon>Talitrida</taxon>
        <taxon>Talitroidea</taxon>
        <taxon>Hyalellidae</taxon>
        <taxon>Hyalella</taxon>
    </lineage>
</organism>
<dbReference type="GO" id="GO:0005242">
    <property type="term" value="F:inward rectifier potassium channel activity"/>
    <property type="evidence" value="ECO:0007669"/>
    <property type="project" value="InterPro"/>
</dbReference>
<evidence type="ECO:0000256" key="12">
    <source>
        <dbReference type="SAM" id="MobiDB-lite"/>
    </source>
</evidence>
<dbReference type="AlphaFoldDB" id="A0A8B7P0B1"/>
<evidence type="ECO:0000256" key="8">
    <source>
        <dbReference type="ARBA" id="ARBA00023065"/>
    </source>
</evidence>
<dbReference type="InterPro" id="IPR040445">
    <property type="entry name" value="Kir_TM"/>
</dbReference>
<dbReference type="OMA" id="QTQRMPC"/>
<dbReference type="Gene3D" id="2.60.40.1400">
    <property type="entry name" value="G protein-activated inward rectifier potassium channel 1"/>
    <property type="match status" value="1"/>
</dbReference>
<evidence type="ECO:0000256" key="5">
    <source>
        <dbReference type="ARBA" id="ARBA00022882"/>
    </source>
</evidence>
<dbReference type="GeneID" id="108675869"/>
<evidence type="ECO:0000256" key="7">
    <source>
        <dbReference type="ARBA" id="ARBA00022989"/>
    </source>
</evidence>
<keyword evidence="2 11" id="KW-0813">Transport</keyword>
<protein>
    <submittedName>
        <fullName evidence="17">ATP-sensitive inward rectifier potassium channel 1</fullName>
    </submittedName>
</protein>
<comment type="subcellular location">
    <subcellularLocation>
        <location evidence="1 11">Membrane</location>
        <topology evidence="1 11">Multi-pass membrane protein</topology>
    </subcellularLocation>
</comment>
<keyword evidence="6 11" id="KW-0630">Potassium</keyword>
<evidence type="ECO:0000256" key="13">
    <source>
        <dbReference type="SAM" id="Phobius"/>
    </source>
</evidence>
<dbReference type="InterPro" id="IPR016449">
    <property type="entry name" value="K_chnl_inward-rec_Kir"/>
</dbReference>